<accession>A0A915PT45</accession>
<organism evidence="1 2">
    <name type="scientific">Setaria digitata</name>
    <dbReference type="NCBI Taxonomy" id="48799"/>
    <lineage>
        <taxon>Eukaryota</taxon>
        <taxon>Metazoa</taxon>
        <taxon>Ecdysozoa</taxon>
        <taxon>Nematoda</taxon>
        <taxon>Chromadorea</taxon>
        <taxon>Rhabditida</taxon>
        <taxon>Spirurina</taxon>
        <taxon>Spiruromorpha</taxon>
        <taxon>Filarioidea</taxon>
        <taxon>Setariidae</taxon>
        <taxon>Setaria</taxon>
    </lineage>
</organism>
<protein>
    <submittedName>
        <fullName evidence="2">Uncharacterized protein</fullName>
    </submittedName>
</protein>
<name>A0A915PT45_9BILA</name>
<dbReference type="Proteomes" id="UP000887581">
    <property type="component" value="Unplaced"/>
</dbReference>
<keyword evidence="1" id="KW-1185">Reference proteome</keyword>
<reference evidence="2" key="1">
    <citation type="submission" date="2022-11" db="UniProtKB">
        <authorList>
            <consortium name="WormBaseParasite"/>
        </authorList>
    </citation>
    <scope>IDENTIFICATION</scope>
</reference>
<evidence type="ECO:0000313" key="2">
    <source>
        <dbReference type="WBParaSite" id="sdigi.contig24.g1955.t1"/>
    </source>
</evidence>
<evidence type="ECO:0000313" key="1">
    <source>
        <dbReference type="Proteomes" id="UP000887581"/>
    </source>
</evidence>
<dbReference type="AlphaFoldDB" id="A0A915PT45"/>
<dbReference type="WBParaSite" id="sdigi.contig24.g1955.t1">
    <property type="protein sequence ID" value="sdigi.contig24.g1955.t1"/>
    <property type="gene ID" value="sdigi.contig24.g1955"/>
</dbReference>
<proteinExistence type="predicted"/>
<sequence>MADILLEDISNSTAAEREQTKKRIDFKVFTNQSNSANEGDERLLEEEFRVVASLER</sequence>